<organism evidence="12 13">
    <name type="scientific">Sphingomonas alpina</name>
    <dbReference type="NCBI Taxonomy" id="653931"/>
    <lineage>
        <taxon>Bacteria</taxon>
        <taxon>Pseudomonadati</taxon>
        <taxon>Pseudomonadota</taxon>
        <taxon>Alphaproteobacteria</taxon>
        <taxon>Sphingomonadales</taxon>
        <taxon>Sphingomonadaceae</taxon>
        <taxon>Sphingomonas</taxon>
    </lineage>
</organism>
<dbReference type="InterPro" id="IPR001915">
    <property type="entry name" value="Peptidase_M48"/>
</dbReference>
<dbReference type="GO" id="GO:0004222">
    <property type="term" value="F:metalloendopeptidase activity"/>
    <property type="evidence" value="ECO:0007669"/>
    <property type="project" value="InterPro"/>
</dbReference>
<feature type="active site" description="Proton donor" evidence="6">
    <location>
        <position position="342"/>
    </location>
</feature>
<dbReference type="EMBL" id="CP061038">
    <property type="protein sequence ID" value="QNQ12218.1"/>
    <property type="molecule type" value="Genomic_DNA"/>
</dbReference>
<evidence type="ECO:0000256" key="6">
    <source>
        <dbReference type="PIRSR" id="PIRSR627057-1"/>
    </source>
</evidence>
<evidence type="ECO:0000256" key="5">
    <source>
        <dbReference type="ARBA" id="ARBA00023049"/>
    </source>
</evidence>
<comment type="cofactor">
    <cofactor evidence="7 8">
        <name>Zn(2+)</name>
        <dbReference type="ChEBI" id="CHEBI:29105"/>
    </cofactor>
    <text evidence="7 8">Binds 1 zinc ion per subunit.</text>
</comment>
<feature type="domain" description="Peptidase M48" evidence="10">
    <location>
        <begin position="190"/>
        <end position="389"/>
    </location>
</feature>
<keyword evidence="9" id="KW-1133">Transmembrane helix</keyword>
<evidence type="ECO:0000256" key="3">
    <source>
        <dbReference type="ARBA" id="ARBA00022801"/>
    </source>
</evidence>
<dbReference type="InterPro" id="IPR027057">
    <property type="entry name" value="CAXX_Prtase_1"/>
</dbReference>
<evidence type="ECO:0000259" key="11">
    <source>
        <dbReference type="Pfam" id="PF16491"/>
    </source>
</evidence>
<keyword evidence="3 8" id="KW-0378">Hydrolase</keyword>
<evidence type="ECO:0000313" key="12">
    <source>
        <dbReference type="EMBL" id="QNQ12218.1"/>
    </source>
</evidence>
<evidence type="ECO:0000256" key="1">
    <source>
        <dbReference type="ARBA" id="ARBA00022670"/>
    </source>
</evidence>
<dbReference type="Pfam" id="PF16491">
    <property type="entry name" value="Peptidase_M48_N"/>
    <property type="match status" value="1"/>
</dbReference>
<evidence type="ECO:0000256" key="8">
    <source>
        <dbReference type="RuleBase" id="RU003983"/>
    </source>
</evidence>
<evidence type="ECO:0000313" key="13">
    <source>
        <dbReference type="Proteomes" id="UP000516148"/>
    </source>
</evidence>
<keyword evidence="5 8" id="KW-0482">Metalloprotease</keyword>
<dbReference type="CDD" id="cd07343">
    <property type="entry name" value="M48A_Zmpste24p_like"/>
    <property type="match status" value="1"/>
</dbReference>
<evidence type="ECO:0000256" key="9">
    <source>
        <dbReference type="SAM" id="Phobius"/>
    </source>
</evidence>
<sequence length="413" mass="45837">MLPAIAHAANPGFDVDQATRAYLDVLQGPARAKSDAYFEGGYWLTLWSALVAIASYLALLPTGLSARFRDWSERLVKRRWLQTALYAVPFTLVSTLIALPWTIYTGYFREKQYGLMNQSFIAWFGEQAIGLAIGILINMALLTALFAVIRRFRRTWWIWGAGTMIVFALFGALIGPVFIAPLFNKYTELPNGPVRDRIVAMARSNNIPAEHVYLFDASKQTKRISANVSGLGPTIRISLNDNLLNRTAPDEIAAVMGHEMGHYVLNHVTKMIAMFAVILLILFGIVYRAGPAMIRRHGARWQVRGIADPAATPVLALMAAVAALVLTPVLNTIIRVNESEADAFGLNVAREPDGFAKIAMRLSEYRKIEPGPIEEALFFDHPSGATRVRMSMQWKKDHVPGAAMVKPDLKLDQ</sequence>
<feature type="active site" evidence="6">
    <location>
        <position position="259"/>
    </location>
</feature>
<reference evidence="12 13" key="1">
    <citation type="submission" date="2020-09" db="EMBL/GenBank/DDBJ databases">
        <title>Sphingomonas sp., a new species isolated from pork steak.</title>
        <authorList>
            <person name="Heidler von Heilborn D."/>
        </authorList>
    </citation>
    <scope>NUCLEOTIDE SEQUENCE [LARGE SCALE GENOMIC DNA]</scope>
    <source>
        <strain evidence="13">S8-3T</strain>
    </source>
</reference>
<evidence type="ECO:0000259" key="10">
    <source>
        <dbReference type="Pfam" id="PF01435"/>
    </source>
</evidence>
<feature type="transmembrane region" description="Helical" evidence="9">
    <location>
        <begin position="156"/>
        <end position="183"/>
    </location>
</feature>
<evidence type="ECO:0000256" key="2">
    <source>
        <dbReference type="ARBA" id="ARBA00022723"/>
    </source>
</evidence>
<feature type="transmembrane region" description="Helical" evidence="9">
    <location>
        <begin position="271"/>
        <end position="289"/>
    </location>
</feature>
<dbReference type="Pfam" id="PF01435">
    <property type="entry name" value="Peptidase_M48"/>
    <property type="match status" value="1"/>
</dbReference>
<dbReference type="GO" id="GO:0046872">
    <property type="term" value="F:metal ion binding"/>
    <property type="evidence" value="ECO:0007669"/>
    <property type="project" value="UniProtKB-KW"/>
</dbReference>
<dbReference type="KEGG" id="spap:H3Z74_23870"/>
<feature type="transmembrane region" description="Helical" evidence="9">
    <location>
        <begin position="128"/>
        <end position="149"/>
    </location>
</feature>
<dbReference type="InterPro" id="IPR032456">
    <property type="entry name" value="Peptidase_M48_N"/>
</dbReference>
<keyword evidence="9" id="KW-0812">Transmembrane</keyword>
<dbReference type="PANTHER" id="PTHR10120">
    <property type="entry name" value="CAAX PRENYL PROTEASE 1"/>
    <property type="match status" value="1"/>
</dbReference>
<dbReference type="GO" id="GO:0071586">
    <property type="term" value="P:CAAX-box protein processing"/>
    <property type="evidence" value="ECO:0007669"/>
    <property type="project" value="InterPro"/>
</dbReference>
<evidence type="ECO:0000256" key="4">
    <source>
        <dbReference type="ARBA" id="ARBA00022833"/>
    </source>
</evidence>
<feature type="transmembrane region" description="Helical" evidence="9">
    <location>
        <begin position="85"/>
        <end position="108"/>
    </location>
</feature>
<accession>A0A7H0LRB5</accession>
<comment type="similarity">
    <text evidence="8">Belongs to the peptidase M48 family.</text>
</comment>
<keyword evidence="4 7" id="KW-0862">Zinc</keyword>
<feature type="binding site" evidence="7">
    <location>
        <position position="258"/>
    </location>
    <ligand>
        <name>Zn(2+)</name>
        <dbReference type="ChEBI" id="CHEBI:29105"/>
        <note>catalytic</note>
    </ligand>
</feature>
<dbReference type="Gene3D" id="3.30.2010.10">
    <property type="entry name" value="Metalloproteases ('zincins'), catalytic domain"/>
    <property type="match status" value="1"/>
</dbReference>
<name>A0A7H0LRB5_9SPHN</name>
<keyword evidence="13" id="KW-1185">Reference proteome</keyword>
<feature type="transmembrane region" description="Helical" evidence="9">
    <location>
        <begin position="310"/>
        <end position="330"/>
    </location>
</feature>
<dbReference type="Proteomes" id="UP000516148">
    <property type="component" value="Chromosome"/>
</dbReference>
<keyword evidence="1 8" id="KW-0645">Protease</keyword>
<proteinExistence type="inferred from homology"/>
<keyword evidence="2 7" id="KW-0479">Metal-binding</keyword>
<feature type="binding site" evidence="7">
    <location>
        <position position="262"/>
    </location>
    <ligand>
        <name>Zn(2+)</name>
        <dbReference type="ChEBI" id="CHEBI:29105"/>
        <note>catalytic</note>
    </ligand>
</feature>
<feature type="transmembrane region" description="Helical" evidence="9">
    <location>
        <begin position="42"/>
        <end position="64"/>
    </location>
</feature>
<protein>
    <submittedName>
        <fullName evidence="12">M48 family metallopeptidase</fullName>
    </submittedName>
</protein>
<dbReference type="AlphaFoldDB" id="A0A7H0LRB5"/>
<evidence type="ECO:0000256" key="7">
    <source>
        <dbReference type="PIRSR" id="PIRSR627057-2"/>
    </source>
</evidence>
<feature type="binding site" evidence="7">
    <location>
        <position position="338"/>
    </location>
    <ligand>
        <name>Zn(2+)</name>
        <dbReference type="ChEBI" id="CHEBI:29105"/>
        <note>catalytic</note>
    </ligand>
</feature>
<keyword evidence="9" id="KW-0472">Membrane</keyword>
<feature type="domain" description="CAAX prenyl protease 1 N-terminal" evidence="11">
    <location>
        <begin position="32"/>
        <end position="185"/>
    </location>
</feature>
<gene>
    <name evidence="12" type="ORF">H3Z74_23870</name>
</gene>